<proteinExistence type="predicted"/>
<name>A0AAD9UIE2_RIDPI</name>
<keyword evidence="1" id="KW-1133">Transmembrane helix</keyword>
<comment type="caution">
    <text evidence="2">The sequence shown here is derived from an EMBL/GenBank/DDBJ whole genome shotgun (WGS) entry which is preliminary data.</text>
</comment>
<evidence type="ECO:0000256" key="1">
    <source>
        <dbReference type="SAM" id="Phobius"/>
    </source>
</evidence>
<evidence type="ECO:0000313" key="2">
    <source>
        <dbReference type="EMBL" id="KAK2190362.1"/>
    </source>
</evidence>
<gene>
    <name evidence="2" type="ORF">NP493_83g05002</name>
</gene>
<dbReference type="AlphaFoldDB" id="A0AAD9UIE2"/>
<organism evidence="2 3">
    <name type="scientific">Ridgeia piscesae</name>
    <name type="common">Tubeworm</name>
    <dbReference type="NCBI Taxonomy" id="27915"/>
    <lineage>
        <taxon>Eukaryota</taxon>
        <taxon>Metazoa</taxon>
        <taxon>Spiralia</taxon>
        <taxon>Lophotrochozoa</taxon>
        <taxon>Annelida</taxon>
        <taxon>Polychaeta</taxon>
        <taxon>Sedentaria</taxon>
        <taxon>Canalipalpata</taxon>
        <taxon>Sabellida</taxon>
        <taxon>Siboglinidae</taxon>
        <taxon>Ridgeia</taxon>
    </lineage>
</organism>
<dbReference type="Proteomes" id="UP001209878">
    <property type="component" value="Unassembled WGS sequence"/>
</dbReference>
<feature type="transmembrane region" description="Helical" evidence="1">
    <location>
        <begin position="20"/>
        <end position="42"/>
    </location>
</feature>
<protein>
    <submittedName>
        <fullName evidence="2">Uncharacterized protein</fullName>
    </submittedName>
</protein>
<accession>A0AAD9UIE2</accession>
<evidence type="ECO:0000313" key="3">
    <source>
        <dbReference type="Proteomes" id="UP001209878"/>
    </source>
</evidence>
<keyword evidence="1" id="KW-0472">Membrane</keyword>
<keyword evidence="1" id="KW-0812">Transmembrane</keyword>
<reference evidence="2" key="1">
    <citation type="journal article" date="2023" name="Mol. Biol. Evol.">
        <title>Third-Generation Sequencing Reveals the Adaptive Role of the Epigenome in Three Deep-Sea Polychaetes.</title>
        <authorList>
            <person name="Perez M."/>
            <person name="Aroh O."/>
            <person name="Sun Y."/>
            <person name="Lan Y."/>
            <person name="Juniper S.K."/>
            <person name="Young C.R."/>
            <person name="Angers B."/>
            <person name="Qian P.Y."/>
        </authorList>
    </citation>
    <scope>NUCLEOTIDE SEQUENCE</scope>
    <source>
        <strain evidence="2">R07B-5</strain>
    </source>
</reference>
<keyword evidence="3" id="KW-1185">Reference proteome</keyword>
<sequence length="72" mass="8109">MITPSNIVCDTHSKFIPFKVMFTVGLCFFLFANMITFVLFTLNDILLTLNHISSLPSSLLTRHAVSSIFLVE</sequence>
<dbReference type="EMBL" id="JAODUO010000082">
    <property type="protein sequence ID" value="KAK2190362.1"/>
    <property type="molecule type" value="Genomic_DNA"/>
</dbReference>